<dbReference type="InterPro" id="IPR036514">
    <property type="entry name" value="SGNH_hydro_sf"/>
</dbReference>
<keyword evidence="3" id="KW-1185">Reference proteome</keyword>
<gene>
    <name evidence="2" type="ORF">ACFOW7_05085</name>
</gene>
<sequence length="205" mass="22147">MPHFSARYWMCCLLLLVLAGCGGKVKLQPLPQDAVILAFGDSLTFGTGATIDTSYPSELSRLINRRVENRGVPGDTTADGLGRFAAALDEVSPNLVVLCLGGNDFLQKKPESETIANLRAMLDEAKRRKLPVVLVAPPRLGFGLETPPFYEELAKEYELVLEDNALAGILSQSKLKSDPIHPNAEGYRQLAEAVAKVLRKSGALG</sequence>
<dbReference type="PANTHER" id="PTHR30383">
    <property type="entry name" value="THIOESTERASE 1/PROTEASE 1/LYSOPHOSPHOLIPASE L1"/>
    <property type="match status" value="1"/>
</dbReference>
<dbReference type="EMBL" id="JBHSBU010000001">
    <property type="protein sequence ID" value="MFC4158734.1"/>
    <property type="molecule type" value="Genomic_DNA"/>
</dbReference>
<reference evidence="3" key="1">
    <citation type="journal article" date="2019" name="Int. J. Syst. Evol. Microbiol.">
        <title>The Global Catalogue of Microorganisms (GCM) 10K type strain sequencing project: providing services to taxonomists for standard genome sequencing and annotation.</title>
        <authorList>
            <consortium name="The Broad Institute Genomics Platform"/>
            <consortium name="The Broad Institute Genome Sequencing Center for Infectious Disease"/>
            <person name="Wu L."/>
            <person name="Ma J."/>
        </authorList>
    </citation>
    <scope>NUCLEOTIDE SEQUENCE [LARGE SCALE GENOMIC DNA]</scope>
    <source>
        <strain evidence="3">LMG 29894</strain>
    </source>
</reference>
<evidence type="ECO:0000313" key="2">
    <source>
        <dbReference type="EMBL" id="MFC4158734.1"/>
    </source>
</evidence>
<dbReference type="SUPFAM" id="SSF52266">
    <property type="entry name" value="SGNH hydrolase"/>
    <property type="match status" value="1"/>
</dbReference>
<dbReference type="InterPro" id="IPR051532">
    <property type="entry name" value="Ester_Hydrolysis_Enzymes"/>
</dbReference>
<dbReference type="PROSITE" id="PS51257">
    <property type="entry name" value="PROKAR_LIPOPROTEIN"/>
    <property type="match status" value="1"/>
</dbReference>
<dbReference type="CDD" id="cd01822">
    <property type="entry name" value="Lysophospholipase_L1_like"/>
    <property type="match status" value="1"/>
</dbReference>
<evidence type="ECO:0000313" key="3">
    <source>
        <dbReference type="Proteomes" id="UP001595791"/>
    </source>
</evidence>
<protein>
    <submittedName>
        <fullName evidence="2">Arylesterase</fullName>
    </submittedName>
</protein>
<name>A0ABV8MKZ1_9NEIS</name>
<feature type="domain" description="SGNH hydrolase-type esterase" evidence="1">
    <location>
        <begin position="38"/>
        <end position="188"/>
    </location>
</feature>
<evidence type="ECO:0000259" key="1">
    <source>
        <dbReference type="Pfam" id="PF13472"/>
    </source>
</evidence>
<dbReference type="Gene3D" id="3.40.50.1110">
    <property type="entry name" value="SGNH hydrolase"/>
    <property type="match status" value="1"/>
</dbReference>
<dbReference type="InterPro" id="IPR013830">
    <property type="entry name" value="SGNH_hydro"/>
</dbReference>
<dbReference type="Proteomes" id="UP001595791">
    <property type="component" value="Unassembled WGS sequence"/>
</dbReference>
<dbReference type="Pfam" id="PF13472">
    <property type="entry name" value="Lipase_GDSL_2"/>
    <property type="match status" value="1"/>
</dbReference>
<accession>A0ABV8MKZ1</accession>
<dbReference type="RefSeq" id="WP_378161733.1">
    <property type="nucleotide sequence ID" value="NZ_JBHSBU010000001.1"/>
</dbReference>
<organism evidence="2 3">
    <name type="scientific">Chitinimonas lacunae</name>
    <dbReference type="NCBI Taxonomy" id="1963018"/>
    <lineage>
        <taxon>Bacteria</taxon>
        <taxon>Pseudomonadati</taxon>
        <taxon>Pseudomonadota</taxon>
        <taxon>Betaproteobacteria</taxon>
        <taxon>Neisseriales</taxon>
        <taxon>Chitinibacteraceae</taxon>
        <taxon>Chitinimonas</taxon>
    </lineage>
</organism>
<proteinExistence type="predicted"/>
<comment type="caution">
    <text evidence="2">The sequence shown here is derived from an EMBL/GenBank/DDBJ whole genome shotgun (WGS) entry which is preliminary data.</text>
</comment>
<dbReference type="PANTHER" id="PTHR30383:SF24">
    <property type="entry name" value="THIOESTERASE 1_PROTEASE 1_LYSOPHOSPHOLIPASE L1"/>
    <property type="match status" value="1"/>
</dbReference>